<name>A0A0N4XQC5_NIPBR</name>
<reference evidence="3" key="1">
    <citation type="submission" date="2017-02" db="UniProtKB">
        <authorList>
            <consortium name="WormBaseParasite"/>
        </authorList>
    </citation>
    <scope>IDENTIFICATION</scope>
</reference>
<dbReference type="EMBL" id="UYSL01009439">
    <property type="protein sequence ID" value="VDL68315.1"/>
    <property type="molecule type" value="Genomic_DNA"/>
</dbReference>
<evidence type="ECO:0000313" key="2">
    <source>
        <dbReference type="Proteomes" id="UP000271162"/>
    </source>
</evidence>
<dbReference type="Proteomes" id="UP000271162">
    <property type="component" value="Unassembled WGS sequence"/>
</dbReference>
<sequence length="108" mass="12306">MEENGQFASFLNTIVNLSSNPEPKLTHHDVSSISQVYYTLFAEKLLSDRDDFLREQGKLYNELFANYTPRLAAITTIGNDSSLDGTLFPRYQVNLTLSFLKLINVVRD</sequence>
<gene>
    <name evidence="1" type="ORF">NBR_LOCUS4726</name>
</gene>
<reference evidence="1 2" key="2">
    <citation type="submission" date="2018-11" db="EMBL/GenBank/DDBJ databases">
        <authorList>
            <consortium name="Pathogen Informatics"/>
        </authorList>
    </citation>
    <scope>NUCLEOTIDE SEQUENCE [LARGE SCALE GENOMIC DNA]</scope>
</reference>
<proteinExistence type="predicted"/>
<protein>
    <submittedName>
        <fullName evidence="1 3">Uncharacterized protein</fullName>
    </submittedName>
</protein>
<dbReference type="AlphaFoldDB" id="A0A0N4XQC5"/>
<evidence type="ECO:0000313" key="3">
    <source>
        <dbReference type="WBParaSite" id="NBR_0000472701-mRNA-1"/>
    </source>
</evidence>
<evidence type="ECO:0000313" key="1">
    <source>
        <dbReference type="EMBL" id="VDL68315.1"/>
    </source>
</evidence>
<keyword evidence="2" id="KW-1185">Reference proteome</keyword>
<dbReference type="WBParaSite" id="NBR_0000472701-mRNA-1">
    <property type="protein sequence ID" value="NBR_0000472701-mRNA-1"/>
    <property type="gene ID" value="NBR_0000472701"/>
</dbReference>
<accession>A0A0N4XQC5</accession>
<organism evidence="3">
    <name type="scientific">Nippostrongylus brasiliensis</name>
    <name type="common">Rat hookworm</name>
    <dbReference type="NCBI Taxonomy" id="27835"/>
    <lineage>
        <taxon>Eukaryota</taxon>
        <taxon>Metazoa</taxon>
        <taxon>Ecdysozoa</taxon>
        <taxon>Nematoda</taxon>
        <taxon>Chromadorea</taxon>
        <taxon>Rhabditida</taxon>
        <taxon>Rhabditina</taxon>
        <taxon>Rhabditomorpha</taxon>
        <taxon>Strongyloidea</taxon>
        <taxon>Heligmosomidae</taxon>
        <taxon>Nippostrongylus</taxon>
    </lineage>
</organism>